<dbReference type="SUPFAM" id="SSF100879">
    <property type="entry name" value="Lesion bypass DNA polymerase (Y-family), little finger domain"/>
    <property type="match status" value="1"/>
</dbReference>
<keyword evidence="9" id="KW-0460">Magnesium</keyword>
<evidence type="ECO:0000256" key="5">
    <source>
        <dbReference type="ARBA" id="ARBA00022695"/>
    </source>
</evidence>
<dbReference type="GO" id="GO:0003887">
    <property type="term" value="F:DNA-directed DNA polymerase activity"/>
    <property type="evidence" value="ECO:0007669"/>
    <property type="project" value="UniProtKB-KW"/>
</dbReference>
<dbReference type="GO" id="GO:0006260">
    <property type="term" value="P:DNA replication"/>
    <property type="evidence" value="ECO:0007669"/>
    <property type="project" value="UniProtKB-KW"/>
</dbReference>
<dbReference type="STRING" id="1314783.A0A165N1B0"/>
<dbReference type="FunFam" id="3.30.70.270:FF:000014">
    <property type="entry name" value="DNA polymerase kappa subunit"/>
    <property type="match status" value="1"/>
</dbReference>
<evidence type="ECO:0000256" key="9">
    <source>
        <dbReference type="ARBA" id="ARBA00022842"/>
    </source>
</evidence>
<dbReference type="Pfam" id="PF00817">
    <property type="entry name" value="IMS"/>
    <property type="match status" value="1"/>
</dbReference>
<dbReference type="PROSITE" id="PS50173">
    <property type="entry name" value="UMUC"/>
    <property type="match status" value="1"/>
</dbReference>
<dbReference type="GO" id="GO:0070987">
    <property type="term" value="P:error-free translesion synthesis"/>
    <property type="evidence" value="ECO:0007669"/>
    <property type="project" value="UniProtKB-ARBA"/>
</dbReference>
<feature type="compositionally biased region" description="Polar residues" evidence="13">
    <location>
        <begin position="1"/>
        <end position="10"/>
    </location>
</feature>
<keyword evidence="4" id="KW-0808">Transferase</keyword>
<keyword evidence="8" id="KW-0227">DNA damage</keyword>
<evidence type="ECO:0000313" key="15">
    <source>
        <dbReference type="EMBL" id="KZT66386.1"/>
    </source>
</evidence>
<dbReference type="InterPro" id="IPR043128">
    <property type="entry name" value="Rev_trsase/Diguanyl_cyclase"/>
</dbReference>
<dbReference type="InterPro" id="IPR017961">
    <property type="entry name" value="DNA_pol_Y-fam_little_finger"/>
</dbReference>
<evidence type="ECO:0000256" key="3">
    <source>
        <dbReference type="ARBA" id="ARBA00016178"/>
    </source>
</evidence>
<dbReference type="InterPro" id="IPR043502">
    <property type="entry name" value="DNA/RNA_pol_sf"/>
</dbReference>
<feature type="region of interest" description="Disordered" evidence="13">
    <location>
        <begin position="539"/>
        <end position="617"/>
    </location>
</feature>
<dbReference type="NCBIfam" id="NF002677">
    <property type="entry name" value="PRK02406.1"/>
    <property type="match status" value="1"/>
</dbReference>
<dbReference type="Proteomes" id="UP000076727">
    <property type="component" value="Unassembled WGS sequence"/>
</dbReference>
<feature type="compositionally biased region" description="Basic and acidic residues" evidence="13">
    <location>
        <begin position="539"/>
        <end position="554"/>
    </location>
</feature>
<keyword evidence="11" id="KW-0234">DNA repair</keyword>
<dbReference type="FunFam" id="3.30.1490.100:FF:000004">
    <property type="entry name" value="DNA polymerase IV"/>
    <property type="match status" value="1"/>
</dbReference>
<feature type="region of interest" description="Disordered" evidence="13">
    <location>
        <begin position="1"/>
        <end position="28"/>
    </location>
</feature>
<dbReference type="FunFam" id="1.10.150.810:FF:000001">
    <property type="entry name" value="DNA polymerase kappa"/>
    <property type="match status" value="1"/>
</dbReference>
<gene>
    <name evidence="15" type="ORF">DAEQUDRAFT_730365</name>
</gene>
<evidence type="ECO:0000256" key="2">
    <source>
        <dbReference type="ARBA" id="ARBA00012417"/>
    </source>
</evidence>
<evidence type="ECO:0000259" key="14">
    <source>
        <dbReference type="PROSITE" id="PS50173"/>
    </source>
</evidence>
<protein>
    <recommendedName>
        <fullName evidence="3">DNA polymerase kappa</fullName>
        <ecNumber evidence="2">2.7.7.7</ecNumber>
    </recommendedName>
</protein>
<dbReference type="InterPro" id="IPR050116">
    <property type="entry name" value="DNA_polymerase-Y"/>
</dbReference>
<dbReference type="SUPFAM" id="SSF56672">
    <property type="entry name" value="DNA/RNA polymerases"/>
    <property type="match status" value="1"/>
</dbReference>
<dbReference type="InterPro" id="IPR024728">
    <property type="entry name" value="PolY_HhH_motif"/>
</dbReference>
<dbReference type="OrthoDB" id="1747274at2759"/>
<evidence type="ECO:0000256" key="13">
    <source>
        <dbReference type="SAM" id="MobiDB-lite"/>
    </source>
</evidence>
<keyword evidence="5" id="KW-0548">Nucleotidyltransferase</keyword>
<proteinExistence type="inferred from homology"/>
<keyword evidence="7" id="KW-0479">Metal-binding</keyword>
<keyword evidence="16" id="KW-1185">Reference proteome</keyword>
<organism evidence="15 16">
    <name type="scientific">Daedalea quercina L-15889</name>
    <dbReference type="NCBI Taxonomy" id="1314783"/>
    <lineage>
        <taxon>Eukaryota</taxon>
        <taxon>Fungi</taxon>
        <taxon>Dikarya</taxon>
        <taxon>Basidiomycota</taxon>
        <taxon>Agaricomycotina</taxon>
        <taxon>Agaricomycetes</taxon>
        <taxon>Polyporales</taxon>
        <taxon>Fomitopsis</taxon>
    </lineage>
</organism>
<feature type="region of interest" description="Disordered" evidence="13">
    <location>
        <begin position="684"/>
        <end position="708"/>
    </location>
</feature>
<dbReference type="GO" id="GO:0005634">
    <property type="term" value="C:nucleus"/>
    <property type="evidence" value="ECO:0007669"/>
    <property type="project" value="TreeGrafter"/>
</dbReference>
<evidence type="ECO:0000256" key="4">
    <source>
        <dbReference type="ARBA" id="ARBA00022679"/>
    </source>
</evidence>
<evidence type="ECO:0000313" key="16">
    <source>
        <dbReference type="Proteomes" id="UP000076727"/>
    </source>
</evidence>
<keyword evidence="10" id="KW-0239">DNA-directed DNA polymerase</keyword>
<accession>A0A165N1B0</accession>
<keyword evidence="6" id="KW-0235">DNA replication</keyword>
<dbReference type="FunFam" id="1.10.150.810:FF:000003">
    <property type="entry name" value="DNA polymerase kappa subunit"/>
    <property type="match status" value="1"/>
</dbReference>
<dbReference type="GO" id="GO:0006281">
    <property type="term" value="P:DNA repair"/>
    <property type="evidence" value="ECO:0007669"/>
    <property type="project" value="UniProtKB-KW"/>
</dbReference>
<comment type="catalytic activity">
    <reaction evidence="12">
        <text>DNA(n) + a 2'-deoxyribonucleoside 5'-triphosphate = DNA(n+1) + diphosphate</text>
        <dbReference type="Rhea" id="RHEA:22508"/>
        <dbReference type="Rhea" id="RHEA-COMP:17339"/>
        <dbReference type="Rhea" id="RHEA-COMP:17340"/>
        <dbReference type="ChEBI" id="CHEBI:33019"/>
        <dbReference type="ChEBI" id="CHEBI:61560"/>
        <dbReference type="ChEBI" id="CHEBI:173112"/>
        <dbReference type="EC" id="2.7.7.7"/>
    </reaction>
</comment>
<reference evidence="15 16" key="1">
    <citation type="journal article" date="2016" name="Mol. Biol. Evol.">
        <title>Comparative Genomics of Early-Diverging Mushroom-Forming Fungi Provides Insights into the Origins of Lignocellulose Decay Capabilities.</title>
        <authorList>
            <person name="Nagy L.G."/>
            <person name="Riley R."/>
            <person name="Tritt A."/>
            <person name="Adam C."/>
            <person name="Daum C."/>
            <person name="Floudas D."/>
            <person name="Sun H."/>
            <person name="Yadav J.S."/>
            <person name="Pangilinan J."/>
            <person name="Larsson K.H."/>
            <person name="Matsuura K."/>
            <person name="Barry K."/>
            <person name="Labutti K."/>
            <person name="Kuo R."/>
            <person name="Ohm R.A."/>
            <person name="Bhattacharya S.S."/>
            <person name="Shirouzu T."/>
            <person name="Yoshinaga Y."/>
            <person name="Martin F.M."/>
            <person name="Grigoriev I.V."/>
            <person name="Hibbett D.S."/>
        </authorList>
    </citation>
    <scope>NUCLEOTIDE SEQUENCE [LARGE SCALE GENOMIC DNA]</scope>
    <source>
        <strain evidence="15 16">L-15889</strain>
    </source>
</reference>
<feature type="compositionally biased region" description="Low complexity" evidence="13">
    <location>
        <begin position="584"/>
        <end position="599"/>
    </location>
</feature>
<dbReference type="InterPro" id="IPR036775">
    <property type="entry name" value="DNA_pol_Y-fam_lit_finger_sf"/>
</dbReference>
<feature type="domain" description="UmuC" evidence="14">
    <location>
        <begin position="114"/>
        <end position="293"/>
    </location>
</feature>
<evidence type="ECO:0000256" key="11">
    <source>
        <dbReference type="ARBA" id="ARBA00023204"/>
    </source>
</evidence>
<dbReference type="PANTHER" id="PTHR11076:SF33">
    <property type="entry name" value="DNA POLYMERASE KAPPA"/>
    <property type="match status" value="1"/>
</dbReference>
<dbReference type="EMBL" id="KV429090">
    <property type="protein sequence ID" value="KZT66386.1"/>
    <property type="molecule type" value="Genomic_DNA"/>
</dbReference>
<name>A0A165N1B0_9APHY</name>
<evidence type="ECO:0000256" key="10">
    <source>
        <dbReference type="ARBA" id="ARBA00022932"/>
    </source>
</evidence>
<dbReference type="Gene3D" id="1.10.150.810">
    <property type="match status" value="2"/>
</dbReference>
<evidence type="ECO:0000256" key="1">
    <source>
        <dbReference type="ARBA" id="ARBA00010945"/>
    </source>
</evidence>
<evidence type="ECO:0000256" key="6">
    <source>
        <dbReference type="ARBA" id="ARBA00022705"/>
    </source>
</evidence>
<dbReference type="InterPro" id="IPR001126">
    <property type="entry name" value="UmuC"/>
</dbReference>
<dbReference type="GO" id="GO:0003684">
    <property type="term" value="F:damaged DNA binding"/>
    <property type="evidence" value="ECO:0007669"/>
    <property type="project" value="InterPro"/>
</dbReference>
<dbReference type="PANTHER" id="PTHR11076">
    <property type="entry name" value="DNA REPAIR POLYMERASE UMUC / TRANSFERASE FAMILY MEMBER"/>
    <property type="match status" value="1"/>
</dbReference>
<evidence type="ECO:0000256" key="12">
    <source>
        <dbReference type="ARBA" id="ARBA00049244"/>
    </source>
</evidence>
<dbReference type="GO" id="GO:0042276">
    <property type="term" value="P:error-prone translesion synthesis"/>
    <property type="evidence" value="ECO:0007669"/>
    <property type="project" value="TreeGrafter"/>
</dbReference>
<dbReference type="Pfam" id="PF11799">
    <property type="entry name" value="IMS_C"/>
    <property type="match status" value="1"/>
</dbReference>
<evidence type="ECO:0000256" key="7">
    <source>
        <dbReference type="ARBA" id="ARBA00022723"/>
    </source>
</evidence>
<dbReference type="InterPro" id="IPR022880">
    <property type="entry name" value="DNApol_IV"/>
</dbReference>
<dbReference type="Gene3D" id="3.40.1170.60">
    <property type="match status" value="1"/>
</dbReference>
<comment type="similarity">
    <text evidence="1">Belongs to the DNA polymerase type-Y family.</text>
</comment>
<dbReference type="Gene3D" id="3.30.70.270">
    <property type="match status" value="1"/>
</dbReference>
<feature type="region of interest" description="Disordered" evidence="13">
    <location>
        <begin position="466"/>
        <end position="491"/>
    </location>
</feature>
<dbReference type="CDD" id="cd03586">
    <property type="entry name" value="PolY_Pol_IV_kappa"/>
    <property type="match status" value="1"/>
</dbReference>
<dbReference type="Pfam" id="PF11798">
    <property type="entry name" value="IMS_HHH"/>
    <property type="match status" value="1"/>
</dbReference>
<dbReference type="Gene3D" id="3.30.160.60">
    <property type="entry name" value="Classic Zinc Finger"/>
    <property type="match status" value="1"/>
</dbReference>
<dbReference type="Gene3D" id="3.30.1490.100">
    <property type="entry name" value="DNA polymerase, Y-family, little finger domain"/>
    <property type="match status" value="1"/>
</dbReference>
<dbReference type="GO" id="GO:0046872">
    <property type="term" value="F:metal ion binding"/>
    <property type="evidence" value="ECO:0007669"/>
    <property type="project" value="UniProtKB-KW"/>
</dbReference>
<dbReference type="AlphaFoldDB" id="A0A165N1B0"/>
<evidence type="ECO:0000256" key="8">
    <source>
        <dbReference type="ARBA" id="ARBA00022763"/>
    </source>
</evidence>
<dbReference type="EC" id="2.7.7.7" evidence="2"/>
<sequence>MTSTGTSNLKGATDAPEPSQQTDSLLRRLAGPSVTKAGLAKDQSEINRIIAEASKGSKFYENEKRKDKELTERIAKILKHRDEAVKGVDLSSVEQSVDQILVKLEAQRDLTQIIVHVDMDAFYANVELLDNPDLKGKPFAVGKGVLTTASYEARKFGARSGMSSFISKKLCPELILLDTHFDRYLEMSKRVMDVFRRYDLNMCAAGCDEGYLNITAYCEEHLIDAEECVREMRETVHRETKLTVSAGIAPNKMLAKICSDKNKPNGQFKLDFNSRAIKAFVHDLSIRKVPGVGRVNERLLESIGIKTCGDIYTHRAVLSLMDKQFGLHFLLQVYLGIASNVVQPHTREERKSIGAERTFMSISDKDRILQKLEDVAAELESDMTDGGWTGKTVTLKYKLDTYQVFTRAKSFDRWVSSKKEDLFAIGKELLMPEFPLTIRLIGLRVTKLKDLKAEAESKAAGIMKFFGTTDRGGSPTRNRRASIEESEQAEELTQLRDAFEDAMPGYHEEAEADDGAEGQGLDFPPMGQIMDVEDYMDSSRNDLDQAGDRSDHRPRPPYSAPAPTHSQSFPKPVSTEITKGPFARASSTGPSASSSTSRGQRIRSPSPRARTTTSAVDTQTCPICSKTMLTDNDGLNAHIDFCLSKEAIREAQATSSTNLAPISEASGPDISKGFRPRSIADLLSGSGAKRAAPSSRLTEGLVKRKRRK</sequence>
<dbReference type="FunFam" id="3.40.1170.60:FF:000012">
    <property type="entry name" value="Putative DNA-directed polymerase kappa"/>
    <property type="match status" value="1"/>
</dbReference>